<dbReference type="GeneID" id="7452084"/>
<feature type="compositionally biased region" description="Polar residues" evidence="1">
    <location>
        <begin position="246"/>
        <end position="263"/>
    </location>
</feature>
<dbReference type="RefSeq" id="XP_002289034.1">
    <property type="nucleotide sequence ID" value="XM_002288998.1"/>
</dbReference>
<feature type="signal peptide" evidence="2">
    <location>
        <begin position="1"/>
        <end position="38"/>
    </location>
</feature>
<feature type="region of interest" description="Disordered" evidence="1">
    <location>
        <begin position="246"/>
        <end position="266"/>
    </location>
</feature>
<dbReference type="AlphaFoldDB" id="B8BW80"/>
<evidence type="ECO:0000313" key="4">
    <source>
        <dbReference type="Proteomes" id="UP000001449"/>
    </source>
</evidence>
<dbReference type="EMBL" id="CM000640">
    <property type="protein sequence ID" value="EED94470.1"/>
    <property type="molecule type" value="Genomic_DNA"/>
</dbReference>
<proteinExistence type="predicted"/>
<dbReference type="PaxDb" id="35128-Thaps3879"/>
<protein>
    <recommendedName>
        <fullName evidence="5">Sucrose phosphatase-like domain-containing protein</fullName>
    </recommendedName>
</protein>
<dbReference type="HOGENOM" id="CLU_063329_0_0_1"/>
<dbReference type="Proteomes" id="UP000001449">
    <property type="component" value="Chromosome 3"/>
</dbReference>
<feature type="chain" id="PRO_5002869062" description="Sucrose phosphatase-like domain-containing protein" evidence="2">
    <location>
        <begin position="39"/>
        <end position="447"/>
    </location>
</feature>
<evidence type="ECO:0008006" key="5">
    <source>
        <dbReference type="Google" id="ProtNLM"/>
    </source>
</evidence>
<accession>B8BW80</accession>
<dbReference type="eggNOG" id="ENOG502S2N0">
    <property type="taxonomic scope" value="Eukaryota"/>
</dbReference>
<reference evidence="3 4" key="1">
    <citation type="journal article" date="2004" name="Science">
        <title>The genome of the diatom Thalassiosira pseudonana: ecology, evolution, and metabolism.</title>
        <authorList>
            <person name="Armbrust E.V."/>
            <person name="Berges J.A."/>
            <person name="Bowler C."/>
            <person name="Green B.R."/>
            <person name="Martinez D."/>
            <person name="Putnam N.H."/>
            <person name="Zhou S."/>
            <person name="Allen A.E."/>
            <person name="Apt K.E."/>
            <person name="Bechner M."/>
            <person name="Brzezinski M.A."/>
            <person name="Chaal B.K."/>
            <person name="Chiovitti A."/>
            <person name="Davis A.K."/>
            <person name="Demarest M.S."/>
            <person name="Detter J.C."/>
            <person name="Glavina T."/>
            <person name="Goodstein D."/>
            <person name="Hadi M.Z."/>
            <person name="Hellsten U."/>
            <person name="Hildebrand M."/>
            <person name="Jenkins B.D."/>
            <person name="Jurka J."/>
            <person name="Kapitonov V.V."/>
            <person name="Kroger N."/>
            <person name="Lau W.W."/>
            <person name="Lane T.W."/>
            <person name="Larimer F.W."/>
            <person name="Lippmeier J.C."/>
            <person name="Lucas S."/>
            <person name="Medina M."/>
            <person name="Montsant A."/>
            <person name="Obornik M."/>
            <person name="Parker M.S."/>
            <person name="Palenik B."/>
            <person name="Pazour G.J."/>
            <person name="Richardson P.M."/>
            <person name="Rynearson T.A."/>
            <person name="Saito M.A."/>
            <person name="Schwartz D.C."/>
            <person name="Thamatrakoln K."/>
            <person name="Valentin K."/>
            <person name="Vardi A."/>
            <person name="Wilkerson F.P."/>
            <person name="Rokhsar D.S."/>
        </authorList>
    </citation>
    <scope>NUCLEOTIDE SEQUENCE [LARGE SCALE GENOMIC DNA]</scope>
    <source>
        <strain evidence="3 4">CCMP1335</strain>
    </source>
</reference>
<dbReference type="KEGG" id="tps:THAPSDRAFT_3879"/>
<keyword evidence="2" id="KW-0732">Signal</keyword>
<evidence type="ECO:0000313" key="3">
    <source>
        <dbReference type="EMBL" id="EED94470.1"/>
    </source>
</evidence>
<sequence>MYFLPSTETVRTYTKPNLSPMQAIHALLILLLPSTIAASSSTVASSVSTSIRVENSDDMDMPTATASSFKHVVFSDVDGTLVHYPEHLQKGGDDSESDDGDNDAMIFLPPSKTGTRGVISTRTLQLCHRLRHGVTTTSEGSFDNQQQRASNGGVALILVSGMRTTTLFQRLPYLPRADAYVSESGGRIFYPRLVSKEQASVGDGEVDGEVKDLIINPVTFQGIHPFDSTPYTLVEDMRWRNQISRQNAAGSDGYNDQANTPLQPTEERKGMVWEFAQQLKKQGYVLDTHGYATAFRINRKMQSTHSATFDAFLEKCANREGIPDELGCSTNLGCVDIYPAMSGKKNACDYLIQRFLGGDEAREVSLKTHAFCLCDDDNDIEMAQACRTAFLPSVTSESIQRIVDSQSDNDDGDANGKLIVTEDVDRNCTETRATESALELILDELTK</sequence>
<gene>
    <name evidence="3" type="ORF">THAPSDRAFT_3879</name>
</gene>
<organism evidence="3 4">
    <name type="scientific">Thalassiosira pseudonana</name>
    <name type="common">Marine diatom</name>
    <name type="synonym">Cyclotella nana</name>
    <dbReference type="NCBI Taxonomy" id="35128"/>
    <lineage>
        <taxon>Eukaryota</taxon>
        <taxon>Sar</taxon>
        <taxon>Stramenopiles</taxon>
        <taxon>Ochrophyta</taxon>
        <taxon>Bacillariophyta</taxon>
        <taxon>Coscinodiscophyceae</taxon>
        <taxon>Thalassiosirophycidae</taxon>
        <taxon>Thalassiosirales</taxon>
        <taxon>Thalassiosiraceae</taxon>
        <taxon>Thalassiosira</taxon>
    </lineage>
</organism>
<evidence type="ECO:0000256" key="2">
    <source>
        <dbReference type="SAM" id="SignalP"/>
    </source>
</evidence>
<dbReference type="InParanoid" id="B8BW80"/>
<name>B8BW80_THAPS</name>
<reference evidence="3 4" key="2">
    <citation type="journal article" date="2008" name="Nature">
        <title>The Phaeodactylum genome reveals the evolutionary history of diatom genomes.</title>
        <authorList>
            <person name="Bowler C."/>
            <person name="Allen A.E."/>
            <person name="Badger J.H."/>
            <person name="Grimwood J."/>
            <person name="Jabbari K."/>
            <person name="Kuo A."/>
            <person name="Maheswari U."/>
            <person name="Martens C."/>
            <person name="Maumus F."/>
            <person name="Otillar R.P."/>
            <person name="Rayko E."/>
            <person name="Salamov A."/>
            <person name="Vandepoele K."/>
            <person name="Beszteri B."/>
            <person name="Gruber A."/>
            <person name="Heijde M."/>
            <person name="Katinka M."/>
            <person name="Mock T."/>
            <person name="Valentin K."/>
            <person name="Verret F."/>
            <person name="Berges J.A."/>
            <person name="Brownlee C."/>
            <person name="Cadoret J.P."/>
            <person name="Chiovitti A."/>
            <person name="Choi C.J."/>
            <person name="Coesel S."/>
            <person name="De Martino A."/>
            <person name="Detter J.C."/>
            <person name="Durkin C."/>
            <person name="Falciatore A."/>
            <person name="Fournet J."/>
            <person name="Haruta M."/>
            <person name="Huysman M.J."/>
            <person name="Jenkins B.D."/>
            <person name="Jiroutova K."/>
            <person name="Jorgensen R.E."/>
            <person name="Joubert Y."/>
            <person name="Kaplan A."/>
            <person name="Kroger N."/>
            <person name="Kroth P.G."/>
            <person name="La Roche J."/>
            <person name="Lindquist E."/>
            <person name="Lommer M."/>
            <person name="Martin-Jezequel V."/>
            <person name="Lopez P.J."/>
            <person name="Lucas S."/>
            <person name="Mangogna M."/>
            <person name="McGinnis K."/>
            <person name="Medlin L.K."/>
            <person name="Montsant A."/>
            <person name="Oudot-Le Secq M.P."/>
            <person name="Napoli C."/>
            <person name="Obornik M."/>
            <person name="Parker M.S."/>
            <person name="Petit J.L."/>
            <person name="Porcel B.M."/>
            <person name="Poulsen N."/>
            <person name="Robison M."/>
            <person name="Rychlewski L."/>
            <person name="Rynearson T.A."/>
            <person name="Schmutz J."/>
            <person name="Shapiro H."/>
            <person name="Siaut M."/>
            <person name="Stanley M."/>
            <person name="Sussman M.R."/>
            <person name="Taylor A.R."/>
            <person name="Vardi A."/>
            <person name="von Dassow P."/>
            <person name="Vyverman W."/>
            <person name="Willis A."/>
            <person name="Wyrwicz L.S."/>
            <person name="Rokhsar D.S."/>
            <person name="Weissenbach J."/>
            <person name="Armbrust E.V."/>
            <person name="Green B.R."/>
            <person name="Van de Peer Y."/>
            <person name="Grigoriev I.V."/>
        </authorList>
    </citation>
    <scope>NUCLEOTIDE SEQUENCE [LARGE SCALE GENOMIC DNA]</scope>
    <source>
        <strain evidence="3 4">CCMP1335</strain>
    </source>
</reference>
<keyword evidence="4" id="KW-1185">Reference proteome</keyword>
<evidence type="ECO:0000256" key="1">
    <source>
        <dbReference type="SAM" id="MobiDB-lite"/>
    </source>
</evidence>
<dbReference type="InterPro" id="IPR036412">
    <property type="entry name" value="HAD-like_sf"/>
</dbReference>
<dbReference type="SUPFAM" id="SSF56784">
    <property type="entry name" value="HAD-like"/>
    <property type="match status" value="1"/>
</dbReference>